<feature type="domain" description="Luciferase-like" evidence="2">
    <location>
        <begin position="17"/>
        <end position="66"/>
    </location>
</feature>
<dbReference type="InterPro" id="IPR036661">
    <property type="entry name" value="Luciferase-like_sf"/>
</dbReference>
<dbReference type="Proteomes" id="UP000604117">
    <property type="component" value="Unassembled WGS sequence"/>
</dbReference>
<accession>A0ABQ4CQG9</accession>
<organism evidence="3 4">
    <name type="scientific">Asanoa siamensis</name>
    <dbReference type="NCBI Taxonomy" id="926357"/>
    <lineage>
        <taxon>Bacteria</taxon>
        <taxon>Bacillati</taxon>
        <taxon>Actinomycetota</taxon>
        <taxon>Actinomycetes</taxon>
        <taxon>Micromonosporales</taxon>
        <taxon>Micromonosporaceae</taxon>
        <taxon>Asanoa</taxon>
    </lineage>
</organism>
<sequence length="113" mass="11872">MRVRIGIGLPNAIPGVPGRTLVEWARRAEDLGFAGLSTIDRIAYPNHDALTALAAAAAVTNRIELFADLMLDSAYPAGTTGEDGRHGRPDRADPAHVGPDPRQSPGRPRGPGS</sequence>
<dbReference type="Gene3D" id="3.20.20.30">
    <property type="entry name" value="Luciferase-like domain"/>
    <property type="match status" value="1"/>
</dbReference>
<feature type="compositionally biased region" description="Low complexity" evidence="1">
    <location>
        <begin position="98"/>
        <end position="107"/>
    </location>
</feature>
<dbReference type="SUPFAM" id="SSF51679">
    <property type="entry name" value="Bacterial luciferase-like"/>
    <property type="match status" value="1"/>
</dbReference>
<protein>
    <recommendedName>
        <fullName evidence="2">Luciferase-like domain-containing protein</fullName>
    </recommendedName>
</protein>
<name>A0ABQ4CQG9_9ACTN</name>
<feature type="region of interest" description="Disordered" evidence="1">
    <location>
        <begin position="76"/>
        <end position="113"/>
    </location>
</feature>
<comment type="caution">
    <text evidence="3">The sequence shown here is derived from an EMBL/GenBank/DDBJ whole genome shotgun (WGS) entry which is preliminary data.</text>
</comment>
<keyword evidence="4" id="KW-1185">Reference proteome</keyword>
<evidence type="ECO:0000259" key="2">
    <source>
        <dbReference type="Pfam" id="PF00296"/>
    </source>
</evidence>
<feature type="compositionally biased region" description="Basic and acidic residues" evidence="1">
    <location>
        <begin position="82"/>
        <end position="94"/>
    </location>
</feature>
<evidence type="ECO:0000313" key="4">
    <source>
        <dbReference type="Proteomes" id="UP000604117"/>
    </source>
</evidence>
<gene>
    <name evidence="3" type="ORF">Asi02nite_30240</name>
</gene>
<dbReference type="InterPro" id="IPR011251">
    <property type="entry name" value="Luciferase-like_dom"/>
</dbReference>
<evidence type="ECO:0000313" key="3">
    <source>
        <dbReference type="EMBL" id="GIF73506.1"/>
    </source>
</evidence>
<reference evidence="3 4" key="1">
    <citation type="submission" date="2021-01" db="EMBL/GenBank/DDBJ databases">
        <title>Whole genome shotgun sequence of Asanoa siamensis NBRC 107932.</title>
        <authorList>
            <person name="Komaki H."/>
            <person name="Tamura T."/>
        </authorList>
    </citation>
    <scope>NUCLEOTIDE SEQUENCE [LARGE SCALE GENOMIC DNA]</scope>
    <source>
        <strain evidence="3 4">NBRC 107932</strain>
    </source>
</reference>
<proteinExistence type="predicted"/>
<evidence type="ECO:0000256" key="1">
    <source>
        <dbReference type="SAM" id="MobiDB-lite"/>
    </source>
</evidence>
<dbReference type="Pfam" id="PF00296">
    <property type="entry name" value="Bac_luciferase"/>
    <property type="match status" value="1"/>
</dbReference>
<dbReference type="EMBL" id="BONE01000021">
    <property type="protein sequence ID" value="GIF73506.1"/>
    <property type="molecule type" value="Genomic_DNA"/>
</dbReference>